<accession>A0A9P5HK76</accession>
<organism evidence="2 3">
    <name type="scientific">Cylindrodendrum hubeiense</name>
    <dbReference type="NCBI Taxonomy" id="595255"/>
    <lineage>
        <taxon>Eukaryota</taxon>
        <taxon>Fungi</taxon>
        <taxon>Dikarya</taxon>
        <taxon>Ascomycota</taxon>
        <taxon>Pezizomycotina</taxon>
        <taxon>Sordariomycetes</taxon>
        <taxon>Hypocreomycetidae</taxon>
        <taxon>Hypocreales</taxon>
        <taxon>Nectriaceae</taxon>
        <taxon>Cylindrodendrum</taxon>
    </lineage>
</organism>
<dbReference type="EMBL" id="JAANBB010000009">
    <property type="protein sequence ID" value="KAF7556853.1"/>
    <property type="molecule type" value="Genomic_DNA"/>
</dbReference>
<evidence type="ECO:0000256" key="1">
    <source>
        <dbReference type="SAM" id="MobiDB-lite"/>
    </source>
</evidence>
<evidence type="ECO:0000313" key="2">
    <source>
        <dbReference type="EMBL" id="KAF7556853.1"/>
    </source>
</evidence>
<feature type="compositionally biased region" description="Acidic residues" evidence="1">
    <location>
        <begin position="114"/>
        <end position="125"/>
    </location>
</feature>
<evidence type="ECO:0000313" key="3">
    <source>
        <dbReference type="Proteomes" id="UP000722485"/>
    </source>
</evidence>
<feature type="compositionally biased region" description="Basic and acidic residues" evidence="1">
    <location>
        <begin position="1"/>
        <end position="15"/>
    </location>
</feature>
<dbReference type="Proteomes" id="UP000722485">
    <property type="component" value="Unassembled WGS sequence"/>
</dbReference>
<comment type="caution">
    <text evidence="2">The sequence shown here is derived from an EMBL/GenBank/DDBJ whole genome shotgun (WGS) entry which is preliminary data.</text>
</comment>
<reference evidence="2" key="1">
    <citation type="submission" date="2020-03" db="EMBL/GenBank/DDBJ databases">
        <title>Draft Genome Sequence of Cylindrodendrum hubeiense.</title>
        <authorList>
            <person name="Buettner E."/>
            <person name="Kellner H."/>
        </authorList>
    </citation>
    <scope>NUCLEOTIDE SEQUENCE</scope>
    <source>
        <strain evidence="2">IHI 201604</strain>
    </source>
</reference>
<keyword evidence="3" id="KW-1185">Reference proteome</keyword>
<feature type="region of interest" description="Disordered" evidence="1">
    <location>
        <begin position="77"/>
        <end position="125"/>
    </location>
</feature>
<sequence>MSFHSEREWGEPPEDREWDDPQEDRDWGGPPEGTDWEADFRARCAAEMAALSLAHNESQREDIDSGFEHVEGVATLFGSDNESPHEDDNSESEVMGDTPPPAGFENESQHEDNNAESEDKDDDDWATYDDIHHELLVMCPKGEALIICCPSSWGRDPLFVISKSPKKVTITDRDAAQEYPQANGYGSICDRIHRFTRRRLMPALVTMGTGIWKVEVSFDEDDTLSFAYYTVDPDSLLSAQYS</sequence>
<name>A0A9P5HK76_9HYPO</name>
<protein>
    <submittedName>
        <fullName evidence="2">Uncharacterized protein</fullName>
    </submittedName>
</protein>
<feature type="region of interest" description="Disordered" evidence="1">
    <location>
        <begin position="1"/>
        <end position="41"/>
    </location>
</feature>
<proteinExistence type="predicted"/>
<gene>
    <name evidence="2" type="ORF">G7Z17_g1091</name>
</gene>
<dbReference type="AlphaFoldDB" id="A0A9P5HK76"/>